<dbReference type="PROSITE" id="PS51353">
    <property type="entry name" value="ARSC"/>
    <property type="match status" value="1"/>
</dbReference>
<protein>
    <submittedName>
        <fullName evidence="2">ArsC family transcriptional regulator</fullName>
    </submittedName>
</protein>
<dbReference type="PANTHER" id="PTHR30041">
    <property type="entry name" value="ARSENATE REDUCTASE"/>
    <property type="match status" value="1"/>
</dbReference>
<evidence type="ECO:0000313" key="3">
    <source>
        <dbReference type="Proteomes" id="UP001144471"/>
    </source>
</evidence>
<organism evidence="2 3">
    <name type="scientific">Propionigenium maris DSM 9537</name>
    <dbReference type="NCBI Taxonomy" id="1123000"/>
    <lineage>
        <taxon>Bacteria</taxon>
        <taxon>Fusobacteriati</taxon>
        <taxon>Fusobacteriota</taxon>
        <taxon>Fusobacteriia</taxon>
        <taxon>Fusobacteriales</taxon>
        <taxon>Fusobacteriaceae</taxon>
        <taxon>Propionigenium</taxon>
    </lineage>
</organism>
<gene>
    <name evidence="2" type="ORF">PM10SUCC1_22140</name>
</gene>
<reference evidence="2" key="1">
    <citation type="submission" date="2022-12" db="EMBL/GenBank/DDBJ databases">
        <title>Reference genome sequencing for broad-spectrum identification of bacterial and archaeal isolates by mass spectrometry.</title>
        <authorList>
            <person name="Sekiguchi Y."/>
            <person name="Tourlousse D.M."/>
        </authorList>
    </citation>
    <scope>NUCLEOTIDE SEQUENCE</scope>
    <source>
        <strain evidence="2">10succ1</strain>
    </source>
</reference>
<proteinExistence type="inferred from homology"/>
<dbReference type="InterPro" id="IPR036249">
    <property type="entry name" value="Thioredoxin-like_sf"/>
</dbReference>
<evidence type="ECO:0000256" key="1">
    <source>
        <dbReference type="PROSITE-ProRule" id="PRU01282"/>
    </source>
</evidence>
<dbReference type="Proteomes" id="UP001144471">
    <property type="component" value="Unassembled WGS sequence"/>
</dbReference>
<dbReference type="Pfam" id="PF03960">
    <property type="entry name" value="ArsC"/>
    <property type="match status" value="1"/>
</dbReference>
<name>A0A9W6GMK6_9FUSO</name>
<comment type="similarity">
    <text evidence="1">Belongs to the ArsC family.</text>
</comment>
<dbReference type="AlphaFoldDB" id="A0A9W6GMK6"/>
<dbReference type="InterPro" id="IPR006660">
    <property type="entry name" value="Arsenate_reductase-like"/>
</dbReference>
<dbReference type="Gene3D" id="3.40.30.10">
    <property type="entry name" value="Glutaredoxin"/>
    <property type="match status" value="1"/>
</dbReference>
<comment type="caution">
    <text evidence="2">The sequence shown here is derived from an EMBL/GenBank/DDBJ whole genome shotgun (WGS) entry which is preliminary data.</text>
</comment>
<dbReference type="EMBL" id="BSDY01000009">
    <property type="protein sequence ID" value="GLI56700.1"/>
    <property type="molecule type" value="Genomic_DNA"/>
</dbReference>
<dbReference type="CDD" id="cd02977">
    <property type="entry name" value="ArsC_family"/>
    <property type="match status" value="1"/>
</dbReference>
<dbReference type="PANTHER" id="PTHR30041:SF8">
    <property type="entry name" value="PROTEIN YFFB"/>
    <property type="match status" value="1"/>
</dbReference>
<accession>A0A9W6GMK6</accession>
<dbReference type="SUPFAM" id="SSF52833">
    <property type="entry name" value="Thioredoxin-like"/>
    <property type="match status" value="1"/>
</dbReference>
<dbReference type="RefSeq" id="WP_281835996.1">
    <property type="nucleotide sequence ID" value="NZ_BSDY01000009.1"/>
</dbReference>
<evidence type="ECO:0000313" key="2">
    <source>
        <dbReference type="EMBL" id="GLI56700.1"/>
    </source>
</evidence>
<sequence>MIIQIFGKKGCSDTRKAERYFKERGIKVQFIDMKKKGISKGELREILNKYTLEELLDTDGKEYRKRNLQYMYYDVEELLEESPDLYKTPIVRCSGKATLGYQPEEWSKWLKK</sequence>
<keyword evidence="3" id="KW-1185">Reference proteome</keyword>